<dbReference type="Pfam" id="PF00300">
    <property type="entry name" value="His_Phos_1"/>
    <property type="match status" value="1"/>
</dbReference>
<reference evidence="1 2" key="1">
    <citation type="submission" date="2023-07" db="EMBL/GenBank/DDBJ databases">
        <title>Genomic Encyclopedia of Type Strains, Phase IV (KMG-IV): sequencing the most valuable type-strain genomes for metagenomic binning, comparative biology and taxonomic classification.</title>
        <authorList>
            <person name="Goeker M."/>
        </authorList>
    </citation>
    <scope>NUCLEOTIDE SEQUENCE [LARGE SCALE GENOMIC DNA]</scope>
    <source>
        <strain evidence="1 2">DSM 19619</strain>
    </source>
</reference>
<evidence type="ECO:0000313" key="2">
    <source>
        <dbReference type="Proteomes" id="UP001242480"/>
    </source>
</evidence>
<accession>A0ABU0J8X0</accession>
<proteinExistence type="predicted"/>
<sequence>MEGRLQGQSDIPLNDVGRVQADQAGRKLRDIMARPEDLPWLVSPLARTRETAERARRAIGLPSVSYQIDDRLKELTFGAWEGHTWKELRRVDNAGVEARFADKWGYVPPDRAESYAMLRDRIAGWLEHVDRDSIVVSHGGVARVLFVILTGMNPDEAADAPIWQGKLIVFREGRADWV</sequence>
<evidence type="ECO:0000313" key="1">
    <source>
        <dbReference type="EMBL" id="MDQ0470727.1"/>
    </source>
</evidence>
<organism evidence="1 2">
    <name type="scientific">Labrys wisconsinensis</name>
    <dbReference type="NCBI Taxonomy" id="425677"/>
    <lineage>
        <taxon>Bacteria</taxon>
        <taxon>Pseudomonadati</taxon>
        <taxon>Pseudomonadota</taxon>
        <taxon>Alphaproteobacteria</taxon>
        <taxon>Hyphomicrobiales</taxon>
        <taxon>Xanthobacteraceae</taxon>
        <taxon>Labrys</taxon>
    </lineage>
</organism>
<comment type="caution">
    <text evidence="1">The sequence shown here is derived from an EMBL/GenBank/DDBJ whole genome shotgun (WGS) entry which is preliminary data.</text>
</comment>
<dbReference type="InterPro" id="IPR029033">
    <property type="entry name" value="His_PPase_superfam"/>
</dbReference>
<dbReference type="Gene3D" id="3.40.50.1240">
    <property type="entry name" value="Phosphoglycerate mutase-like"/>
    <property type="match status" value="1"/>
</dbReference>
<name>A0ABU0J8X0_9HYPH</name>
<gene>
    <name evidence="1" type="ORF">QO011_003746</name>
</gene>
<dbReference type="SMART" id="SM00855">
    <property type="entry name" value="PGAM"/>
    <property type="match status" value="1"/>
</dbReference>
<dbReference type="GO" id="GO:0004619">
    <property type="term" value="F:phosphoglycerate mutase activity"/>
    <property type="evidence" value="ECO:0007669"/>
    <property type="project" value="UniProtKB-EC"/>
</dbReference>
<dbReference type="CDD" id="cd07067">
    <property type="entry name" value="HP_PGM_like"/>
    <property type="match status" value="1"/>
</dbReference>
<dbReference type="Proteomes" id="UP001242480">
    <property type="component" value="Unassembled WGS sequence"/>
</dbReference>
<dbReference type="EMBL" id="JAUSVX010000006">
    <property type="protein sequence ID" value="MDQ0470727.1"/>
    <property type="molecule type" value="Genomic_DNA"/>
</dbReference>
<keyword evidence="2" id="KW-1185">Reference proteome</keyword>
<dbReference type="PANTHER" id="PTHR48100">
    <property type="entry name" value="BROAD-SPECIFICITY PHOSPHATASE YOR283W-RELATED"/>
    <property type="match status" value="1"/>
</dbReference>
<dbReference type="EC" id="5.4.2.12" evidence="1"/>
<protein>
    <submittedName>
        <fullName evidence="1">Phosphoglycerate mutase</fullName>
        <ecNumber evidence="1">5.4.2.12</ecNumber>
    </submittedName>
</protein>
<dbReference type="InterPro" id="IPR013078">
    <property type="entry name" value="His_Pase_superF_clade-1"/>
</dbReference>
<dbReference type="InterPro" id="IPR050275">
    <property type="entry name" value="PGM_Phosphatase"/>
</dbReference>
<dbReference type="SUPFAM" id="SSF53254">
    <property type="entry name" value="Phosphoglycerate mutase-like"/>
    <property type="match status" value="1"/>
</dbReference>
<dbReference type="PANTHER" id="PTHR48100:SF59">
    <property type="entry name" value="ADENOSYLCOBALAMIN_ALPHA-RIBAZOLE PHOSPHATASE"/>
    <property type="match status" value="1"/>
</dbReference>
<keyword evidence="1" id="KW-0413">Isomerase</keyword>